<dbReference type="eggNOG" id="ENOG5030WE2">
    <property type="taxonomic scope" value="Bacteria"/>
</dbReference>
<feature type="chain" id="PRO_5011087260" description="Lipoprotein" evidence="1">
    <location>
        <begin position="24"/>
        <end position="275"/>
    </location>
</feature>
<dbReference type="PROSITE" id="PS51257">
    <property type="entry name" value="PROKAR_LIPOPROTEIN"/>
    <property type="match status" value="1"/>
</dbReference>
<dbReference type="EMBL" id="ABIY02000064">
    <property type="protein sequence ID" value="EDV02023.1"/>
    <property type="molecule type" value="Genomic_DNA"/>
</dbReference>
<name>B3JG12_9BACT</name>
<comment type="caution">
    <text evidence="3">The sequence shown here is derived from an EMBL/GenBank/DDBJ whole genome shotgun (WGS) entry which is preliminary data.</text>
</comment>
<evidence type="ECO:0000256" key="1">
    <source>
        <dbReference type="SAM" id="SignalP"/>
    </source>
</evidence>
<dbReference type="RefSeq" id="WP_007565686.1">
    <property type="nucleotide sequence ID" value="NZ_DS981441.1"/>
</dbReference>
<evidence type="ECO:0000313" key="4">
    <source>
        <dbReference type="Proteomes" id="UP000003146"/>
    </source>
</evidence>
<proteinExistence type="predicted"/>
<dbReference type="AlphaFoldDB" id="B3JG12"/>
<evidence type="ECO:0008006" key="5">
    <source>
        <dbReference type="Google" id="ProtNLM"/>
    </source>
</evidence>
<dbReference type="Proteomes" id="UP000003146">
    <property type="component" value="Unassembled WGS sequence"/>
</dbReference>
<keyword evidence="1" id="KW-0732">Signal</keyword>
<dbReference type="EMBL" id="ABIY02000114">
    <property type="protein sequence ID" value="EDU99862.1"/>
    <property type="molecule type" value="Genomic_DNA"/>
</dbReference>
<gene>
    <name evidence="3" type="ORF">BACCOP_00813</name>
    <name evidence="2" type="ORF">BACCOP_03128</name>
</gene>
<reference evidence="3 4" key="1">
    <citation type="submission" date="2008-04" db="EMBL/GenBank/DDBJ databases">
        <title>Draft genome sequence of Bacteroides coprocola (DSM 17136).</title>
        <authorList>
            <person name="Sudarsanam P."/>
            <person name="Ley R."/>
            <person name="Guruge J."/>
            <person name="Turnbaugh P.J."/>
            <person name="Mahowald M."/>
            <person name="Liep D."/>
            <person name="Gordon J."/>
        </authorList>
    </citation>
    <scope>NUCLEOTIDE SEQUENCE [LARGE SCALE GENOMIC DNA]</scope>
    <source>
        <strain evidence="3 4">DSM 17136</strain>
    </source>
</reference>
<evidence type="ECO:0000313" key="2">
    <source>
        <dbReference type="EMBL" id="EDU99862.1"/>
    </source>
</evidence>
<sequence>MKKIIFYFLSAIVLVVGTSLVYACTHEDMNETSVSQQDSYEKLRYELKQYNDIYAPPQYVETRRGGFWRKLASIFGADAAGACLGSAFGGVGAVVVGIGNSLLFAAMGDEFLCTEEYTYGEELHIGFVRISEDLENQQKTYASFPMVQLTPKINSRGLGEEITDINPVPIVYEKVRTLSLTSNKVGYLHNKIISDLLSEDENLLHSSTSVIMDKVVESVEQEGFQVSSQLEQDVLEQLNKIAIQCPDLESSIAVYRNNFPEYSDMFDILQDITVP</sequence>
<feature type="signal peptide" evidence="1">
    <location>
        <begin position="1"/>
        <end position="23"/>
    </location>
</feature>
<evidence type="ECO:0000313" key="3">
    <source>
        <dbReference type="EMBL" id="EDV02023.1"/>
    </source>
</evidence>
<dbReference type="STRING" id="470145.BACCOP_00813"/>
<organism evidence="3 4">
    <name type="scientific">Phocaeicola coprocola DSM 17136</name>
    <dbReference type="NCBI Taxonomy" id="470145"/>
    <lineage>
        <taxon>Bacteria</taxon>
        <taxon>Pseudomonadati</taxon>
        <taxon>Bacteroidota</taxon>
        <taxon>Bacteroidia</taxon>
        <taxon>Bacteroidales</taxon>
        <taxon>Bacteroidaceae</taxon>
        <taxon>Phocaeicola</taxon>
    </lineage>
</organism>
<protein>
    <recommendedName>
        <fullName evidence="5">Lipoprotein</fullName>
    </recommendedName>
</protein>
<reference evidence="3 4" key="2">
    <citation type="submission" date="2008-04" db="EMBL/GenBank/DDBJ databases">
        <authorList>
            <person name="Fulton L."/>
            <person name="Clifton S."/>
            <person name="Fulton B."/>
            <person name="Xu J."/>
            <person name="Minx P."/>
            <person name="Pepin K.H."/>
            <person name="Johnson M."/>
            <person name="Thiruvilangam P."/>
            <person name="Bhonagiri V."/>
            <person name="Nash W.E."/>
            <person name="Mardis E.R."/>
            <person name="Wilson R.K."/>
        </authorList>
    </citation>
    <scope>NUCLEOTIDE SEQUENCE [LARGE SCALE GENOMIC DNA]</scope>
    <source>
        <strain evidence="3 4">DSM 17136</strain>
    </source>
</reference>
<accession>B3JG12</accession>
<dbReference type="HOGENOM" id="CLU_1010668_0_0_10"/>